<organism evidence="8 9">
    <name type="scientific">Novosphingobium cyanobacteriorum</name>
    <dbReference type="NCBI Taxonomy" id="3024215"/>
    <lineage>
        <taxon>Bacteria</taxon>
        <taxon>Pseudomonadati</taxon>
        <taxon>Pseudomonadota</taxon>
        <taxon>Alphaproteobacteria</taxon>
        <taxon>Sphingomonadales</taxon>
        <taxon>Sphingomonadaceae</taxon>
        <taxon>Novosphingobium</taxon>
    </lineage>
</organism>
<accession>A0ABT6CHE8</accession>
<evidence type="ECO:0000259" key="7">
    <source>
        <dbReference type="Pfam" id="PF04357"/>
    </source>
</evidence>
<feature type="compositionally biased region" description="Pro residues" evidence="5">
    <location>
        <begin position="1"/>
        <end position="11"/>
    </location>
</feature>
<evidence type="ECO:0000256" key="3">
    <source>
        <dbReference type="ARBA" id="ARBA00022989"/>
    </source>
</evidence>
<evidence type="ECO:0000256" key="6">
    <source>
        <dbReference type="SAM" id="Phobius"/>
    </source>
</evidence>
<dbReference type="Pfam" id="PF04357">
    <property type="entry name" value="TamB"/>
    <property type="match status" value="1"/>
</dbReference>
<feature type="domain" description="Translocation and assembly module TamB C-terminal" evidence="7">
    <location>
        <begin position="1083"/>
        <end position="1420"/>
    </location>
</feature>
<evidence type="ECO:0000313" key="9">
    <source>
        <dbReference type="Proteomes" id="UP001222770"/>
    </source>
</evidence>
<dbReference type="Proteomes" id="UP001222770">
    <property type="component" value="Unassembled WGS sequence"/>
</dbReference>
<sequence>MAEETTPPPAAPTAVAEHSEAEPQTTAERSEAEPQTAVRRLGLWWRALRWTQRVVVALALLAGLVLGAVAVLDSSVGHRLVVDRIAALTPGSGLRIRIGRIEGSLYGTATLRNVVLSDPQGRFMTIPEAELDWRPLSWMKRGLDIRRLELHRGTLLRTPRFNPGDPNAPILPNFDIRVDRFVVDNLTVAKGVMGEPRRIDLTARADIRGGRALLDVNGRLGGRDKLVLHLDSEPERDRFELGLLYNAPKDGVLAALTGVKRDVVARIGGNGRFKQWRGFGWASQDGRKLAALLIDNREGQYRVAGQAWPDGLVSGTTKGAVGDKLSLVYEGTLVNSVLDGRLLAKGGAFLAAVQGGLDLGNNRANELGFKLALTRPERVLANPAVQGVRADGMLDGQFTDLSIRHDVRVGRLQSGDILAEGLRTAGTAHWDGKALRLPVALTAQRVKTGQPQIDPRFAGGSVNGTLVLAGNSLTSDGIAVNLRGLSARLVLRGDIARGGYALAGPVQARGFALPNLGLVDANAKILAKFGNGVPWSVQANAAGRMTRIDNATLANLTGGNVRFNGGVTVGQAIPLVFRKARLTSTKLQLALDGKVATDGSTTVAGSGRHVDYGPFTVEANVAKDGPHAVLVFASPLPAAGLKDVRVAIEPTPDGFTIDTKGDSRLGPIAGLLDLTAPKNGPTRIGIRQFNVYQTNVTGAVTLDKAGVAGDLTLTGGGLDGTVHLAPSAEGQTVVADLSARNAKFGGAKPISIGAAKVTVNGLFAKDNSTIEAHVEAQGIATGKLFVGRMVADATIVNGSGSVTASLAGRRGTQFALQGTAAFEPGKVIAFVSGDYAGREISMPRRAVIEREGEGDSAGWRLQPTQLNFGRGAIIASGRVLGGPTALNIAVSRMPLSVIDIVVADLGLGGLASGTIDYRNDHTGAPSGHAALQIKGLTRSGLVLTSRPLDIALVATLDERALQARAVAKDGTSMRGRLQTIVSDLPRGGTMIERLRAGKLRGQLRYSGPADALWRLTAVEVFDLTGPMGAAADVSGTIDNPTISGAVATNALRVQSSLTGSDIRDVQAVGVFADSRLSLASFAGTTPNGGRVSGSGAIDLSNLSTQGVALDLRLAAGNAQLINRPDMAATITGPLRVMSNGVGGTVAGRVRIDQAKWVLGRASGATALPTIATDEINARADIAPPRARSAPWRYLIDASAPNRIDVRGLGLDSEWGADIRLRGDTANPQIFGDAELIRGGYEFAGKRFELTRGKIRFTGEVPVDPRLDIVAEGDANGVAAKISIGGSAQKPIISFTSTPAMPEEELLSRLLFGSSITQISAPEALQLASAVASLRGGGGLDPINKLRSAIGLDRLRIIGADATTGRSTSIAVGKYLGRRFFVELVTDGRGYSATSIEFRITRWLALLGTISTLGDESINLKASKDY</sequence>
<comment type="subcellular location">
    <subcellularLocation>
        <location evidence="1">Membrane</location>
        <topology evidence="1">Single-pass membrane protein</topology>
    </subcellularLocation>
</comment>
<protein>
    <submittedName>
        <fullName evidence="8">Translocation/assembly module TamB domain-containing protein</fullName>
    </submittedName>
</protein>
<evidence type="ECO:0000256" key="4">
    <source>
        <dbReference type="ARBA" id="ARBA00023136"/>
    </source>
</evidence>
<evidence type="ECO:0000256" key="5">
    <source>
        <dbReference type="SAM" id="MobiDB-lite"/>
    </source>
</evidence>
<dbReference type="EMBL" id="JAROCY010000007">
    <property type="protein sequence ID" value="MDF8333352.1"/>
    <property type="molecule type" value="Genomic_DNA"/>
</dbReference>
<keyword evidence="9" id="KW-1185">Reference proteome</keyword>
<reference evidence="8 9" key="1">
    <citation type="submission" date="2023-03" db="EMBL/GenBank/DDBJ databases">
        <title>Novosphingobium cyanobacteriorum sp. nov., isolated from a eutrophic reservoir during the Microcystis bloom period.</title>
        <authorList>
            <person name="Kang M."/>
            <person name="Le V."/>
            <person name="Ko S.-R."/>
            <person name="Lee S.-A."/>
            <person name="Ahn C.-Y."/>
        </authorList>
    </citation>
    <scope>NUCLEOTIDE SEQUENCE [LARGE SCALE GENOMIC DNA]</scope>
    <source>
        <strain evidence="8 9">HBC54</strain>
    </source>
</reference>
<keyword evidence="4 6" id="KW-0472">Membrane</keyword>
<keyword evidence="2 6" id="KW-0812">Transmembrane</keyword>
<dbReference type="RefSeq" id="WP_277276957.1">
    <property type="nucleotide sequence ID" value="NZ_JAROCY010000007.1"/>
</dbReference>
<comment type="caution">
    <text evidence="8">The sequence shown here is derived from an EMBL/GenBank/DDBJ whole genome shotgun (WGS) entry which is preliminary data.</text>
</comment>
<evidence type="ECO:0000313" key="8">
    <source>
        <dbReference type="EMBL" id="MDF8333352.1"/>
    </source>
</evidence>
<proteinExistence type="predicted"/>
<evidence type="ECO:0000256" key="1">
    <source>
        <dbReference type="ARBA" id="ARBA00004167"/>
    </source>
</evidence>
<keyword evidence="3 6" id="KW-1133">Transmembrane helix</keyword>
<gene>
    <name evidence="8" type="ORF">POM99_09085</name>
</gene>
<feature type="region of interest" description="Disordered" evidence="5">
    <location>
        <begin position="1"/>
        <end position="33"/>
    </location>
</feature>
<evidence type="ECO:0000256" key="2">
    <source>
        <dbReference type="ARBA" id="ARBA00022692"/>
    </source>
</evidence>
<dbReference type="PANTHER" id="PTHR36985:SF1">
    <property type="entry name" value="TRANSLOCATION AND ASSEMBLY MODULE SUBUNIT TAMB"/>
    <property type="match status" value="1"/>
</dbReference>
<feature type="transmembrane region" description="Helical" evidence="6">
    <location>
        <begin position="54"/>
        <end position="72"/>
    </location>
</feature>
<dbReference type="InterPro" id="IPR007452">
    <property type="entry name" value="TamB_C"/>
</dbReference>
<name>A0ABT6CHE8_9SPHN</name>
<dbReference type="PANTHER" id="PTHR36985">
    <property type="entry name" value="TRANSLOCATION AND ASSEMBLY MODULE SUBUNIT TAMB"/>
    <property type="match status" value="1"/>
</dbReference>